<sequence length="55" mass="5864">MQGPHPSPSRHTHAFMRFGAAVALAVAATLLLLDPVEVVRSADALPQLSETLGEW</sequence>
<gene>
    <name evidence="1" type="ORF">GCM10023090_07460</name>
</gene>
<evidence type="ECO:0000313" key="2">
    <source>
        <dbReference type="Proteomes" id="UP001501788"/>
    </source>
</evidence>
<reference evidence="2" key="1">
    <citation type="journal article" date="2019" name="Int. J. Syst. Evol. Microbiol.">
        <title>The Global Catalogue of Microorganisms (GCM) 10K type strain sequencing project: providing services to taxonomists for standard genome sequencing and annotation.</title>
        <authorList>
            <consortium name="The Broad Institute Genomics Platform"/>
            <consortium name="The Broad Institute Genome Sequencing Center for Infectious Disease"/>
            <person name="Wu L."/>
            <person name="Ma J."/>
        </authorList>
    </citation>
    <scope>NUCLEOTIDE SEQUENCE [LARGE SCALE GENOMIC DNA]</scope>
    <source>
        <strain evidence="2">JCM 31890</strain>
    </source>
</reference>
<proteinExistence type="predicted"/>
<protein>
    <submittedName>
        <fullName evidence="1">Uncharacterized protein</fullName>
    </submittedName>
</protein>
<dbReference type="RefSeq" id="WP_345061292.1">
    <property type="nucleotide sequence ID" value="NZ_BAABEX010000007.1"/>
</dbReference>
<comment type="caution">
    <text evidence="1">The sequence shown here is derived from an EMBL/GenBank/DDBJ whole genome shotgun (WGS) entry which is preliminary data.</text>
</comment>
<evidence type="ECO:0000313" key="1">
    <source>
        <dbReference type="EMBL" id="GAA4420219.1"/>
    </source>
</evidence>
<dbReference type="Proteomes" id="UP001501788">
    <property type="component" value="Unassembled WGS sequence"/>
</dbReference>
<organism evidence="1 2">
    <name type="scientific">Acidovorax lacteus</name>
    <dbReference type="NCBI Taxonomy" id="1924988"/>
    <lineage>
        <taxon>Bacteria</taxon>
        <taxon>Pseudomonadati</taxon>
        <taxon>Pseudomonadota</taxon>
        <taxon>Betaproteobacteria</taxon>
        <taxon>Burkholderiales</taxon>
        <taxon>Comamonadaceae</taxon>
        <taxon>Acidovorax</taxon>
    </lineage>
</organism>
<name>A0ABP8L0Y3_9BURK</name>
<dbReference type="EMBL" id="BAABEX010000007">
    <property type="protein sequence ID" value="GAA4420219.1"/>
    <property type="molecule type" value="Genomic_DNA"/>
</dbReference>
<keyword evidence="2" id="KW-1185">Reference proteome</keyword>
<accession>A0ABP8L0Y3</accession>